<dbReference type="PANTHER" id="PTHR43095:SF3">
    <property type="entry name" value="L-XYLULOSE_3-KETO-L-GULONATE KINASE"/>
    <property type="match status" value="1"/>
</dbReference>
<dbReference type="Pfam" id="PF02782">
    <property type="entry name" value="FGGY_C"/>
    <property type="match status" value="1"/>
</dbReference>
<evidence type="ECO:0000259" key="5">
    <source>
        <dbReference type="Pfam" id="PF00370"/>
    </source>
</evidence>
<dbReference type="EMBL" id="JAFLVX010000016">
    <property type="protein sequence ID" value="MBO0476692.1"/>
    <property type="molecule type" value="Genomic_DNA"/>
</dbReference>
<dbReference type="Gene3D" id="3.30.420.40">
    <property type="match status" value="2"/>
</dbReference>
<dbReference type="GO" id="GO:0016301">
    <property type="term" value="F:kinase activity"/>
    <property type="evidence" value="ECO:0007669"/>
    <property type="project" value="UniProtKB-KW"/>
</dbReference>
<dbReference type="PANTHER" id="PTHR43095">
    <property type="entry name" value="SUGAR KINASE"/>
    <property type="match status" value="1"/>
</dbReference>
<gene>
    <name evidence="7" type="ORF">DOK76_06385</name>
</gene>
<dbReference type="InterPro" id="IPR018484">
    <property type="entry name" value="FGGY_N"/>
</dbReference>
<comment type="similarity">
    <text evidence="1 4">Belongs to the FGGY kinase family.</text>
</comment>
<dbReference type="PIRSF" id="PIRSF000538">
    <property type="entry name" value="GlpK"/>
    <property type="match status" value="1"/>
</dbReference>
<sequence length="506" mass="56099">MSKRYILGIDNGGTNTKAAIYDMSGKELAVSSRGTKMLTPRPFFTERSIPELIEATIEVIKNAINKSGVDPEAIVGVSCTGHGNGLYLMGEEFTPVRNGIISTDSRAIDYIDKWYQEKGFEEKIHPLTMSSVWAGQPVALLAWLKDNEPEMIDRTKYIFMVKDLVRYYLTGKATLEITDISGTNLINLKTKNYDDDIFDFFDILDWKDKLPPLVNSTEEAGKISKKMAELTGLVEGTPVAGGVFDIASSAVATGLVNDNQLAIVTGTWSINEYITSEPKAEADLFMTSIYPIEDKWLVTEASPTSASNLEWFINTFLANQPITTGQSIYDYCNDLVCDTTVDEGQLLFFPFIFGSNSIADATSGFVGINSYHELKHFVRAIYEGVIFSHMYHIEKLRTFNLNLEGAARIAGGITNSDVWLQMFSDALGIPLEIVTVKESGTLGTAMAAAVMLGEYPSFVEAADEMIHVAKIIEPDLEKTKVYRKKYTKYADVVDNMASPWKIMNES</sequence>
<dbReference type="PROSITE" id="PS00445">
    <property type="entry name" value="FGGY_KINASES_2"/>
    <property type="match status" value="1"/>
</dbReference>
<dbReference type="InterPro" id="IPR018485">
    <property type="entry name" value="FGGY_C"/>
</dbReference>
<feature type="domain" description="Carbohydrate kinase FGGY N-terminal" evidence="5">
    <location>
        <begin position="5"/>
        <end position="251"/>
    </location>
</feature>
<dbReference type="InterPro" id="IPR050406">
    <property type="entry name" value="FGGY_Carb_Kinase"/>
</dbReference>
<evidence type="ECO:0000256" key="4">
    <source>
        <dbReference type="RuleBase" id="RU003733"/>
    </source>
</evidence>
<reference evidence="7 8" key="1">
    <citation type="submission" date="2021-03" db="EMBL/GenBank/DDBJ databases">
        <title>Enterococcal diversity collection.</title>
        <authorList>
            <person name="Gilmore M.S."/>
            <person name="Schwartzman J."/>
            <person name="Van Tyne D."/>
            <person name="Martin M."/>
            <person name="Earl A.M."/>
            <person name="Manson A.L."/>
            <person name="Straub T."/>
            <person name="Salamzade R."/>
            <person name="Saavedra J."/>
            <person name="Lebreton F."/>
            <person name="Prichula J."/>
            <person name="Schaufler K."/>
            <person name="Gaca A."/>
            <person name="Sgardioli B."/>
            <person name="Wagenaar J."/>
            <person name="Strong T."/>
        </authorList>
    </citation>
    <scope>NUCLEOTIDE SEQUENCE [LARGE SCALE GENOMIC DNA]</scope>
    <source>
        <strain evidence="7 8">DIV0080</strain>
    </source>
</reference>
<dbReference type="Proteomes" id="UP000664857">
    <property type="component" value="Unassembled WGS sequence"/>
</dbReference>
<dbReference type="Pfam" id="PF00370">
    <property type="entry name" value="FGGY_N"/>
    <property type="match status" value="1"/>
</dbReference>
<dbReference type="RefSeq" id="WP_206965930.1">
    <property type="nucleotide sequence ID" value="NZ_JAFLVX010000016.1"/>
</dbReference>
<dbReference type="InterPro" id="IPR043129">
    <property type="entry name" value="ATPase_NBD"/>
</dbReference>
<evidence type="ECO:0000313" key="7">
    <source>
        <dbReference type="EMBL" id="MBO0476692.1"/>
    </source>
</evidence>
<evidence type="ECO:0000256" key="3">
    <source>
        <dbReference type="ARBA" id="ARBA00022777"/>
    </source>
</evidence>
<dbReference type="CDD" id="cd07802">
    <property type="entry name" value="ASKHA_NBD_FGGY_EcLyxK-like"/>
    <property type="match status" value="1"/>
</dbReference>
<organism evidence="7 8">
    <name type="scientific">Candidatus Vagococcus giribetii</name>
    <dbReference type="NCBI Taxonomy" id="2230876"/>
    <lineage>
        <taxon>Bacteria</taxon>
        <taxon>Bacillati</taxon>
        <taxon>Bacillota</taxon>
        <taxon>Bacilli</taxon>
        <taxon>Lactobacillales</taxon>
        <taxon>Enterococcaceae</taxon>
        <taxon>Vagococcus</taxon>
    </lineage>
</organism>
<keyword evidence="2 4" id="KW-0808">Transferase</keyword>
<dbReference type="InterPro" id="IPR000577">
    <property type="entry name" value="Carb_kinase_FGGY"/>
</dbReference>
<protein>
    <submittedName>
        <fullName evidence="7">Carbohydrate kinase</fullName>
    </submittedName>
</protein>
<dbReference type="InterPro" id="IPR018483">
    <property type="entry name" value="Carb_kinase_FGGY_CS"/>
</dbReference>
<feature type="domain" description="Carbohydrate kinase FGGY C-terminal" evidence="6">
    <location>
        <begin position="261"/>
        <end position="451"/>
    </location>
</feature>
<evidence type="ECO:0000256" key="1">
    <source>
        <dbReference type="ARBA" id="ARBA00009156"/>
    </source>
</evidence>
<evidence type="ECO:0000259" key="6">
    <source>
        <dbReference type="Pfam" id="PF02782"/>
    </source>
</evidence>
<accession>A0ABS3HSH2</accession>
<keyword evidence="8" id="KW-1185">Reference proteome</keyword>
<evidence type="ECO:0000256" key="2">
    <source>
        <dbReference type="ARBA" id="ARBA00022679"/>
    </source>
</evidence>
<name>A0ABS3HSH2_9ENTE</name>
<evidence type="ECO:0000313" key="8">
    <source>
        <dbReference type="Proteomes" id="UP000664857"/>
    </source>
</evidence>
<dbReference type="SUPFAM" id="SSF53067">
    <property type="entry name" value="Actin-like ATPase domain"/>
    <property type="match status" value="2"/>
</dbReference>
<proteinExistence type="inferred from homology"/>
<comment type="caution">
    <text evidence="7">The sequence shown here is derived from an EMBL/GenBank/DDBJ whole genome shotgun (WGS) entry which is preliminary data.</text>
</comment>
<keyword evidence="3 4" id="KW-0418">Kinase</keyword>